<dbReference type="PROSITE" id="PS50089">
    <property type="entry name" value="ZF_RING_2"/>
    <property type="match status" value="1"/>
</dbReference>
<dbReference type="AlphaFoldDB" id="A0A8K0UL68"/>
<dbReference type="GO" id="GO:0008270">
    <property type="term" value="F:zinc ion binding"/>
    <property type="evidence" value="ECO:0007669"/>
    <property type="project" value="UniProtKB-KW"/>
</dbReference>
<feature type="region of interest" description="Disordered" evidence="5">
    <location>
        <begin position="479"/>
        <end position="569"/>
    </location>
</feature>
<accession>A0A8K0UL68</accession>
<dbReference type="SUPFAM" id="SSF57850">
    <property type="entry name" value="RING/U-box"/>
    <property type="match status" value="1"/>
</dbReference>
<dbReference type="EMBL" id="JAEVFJ010000021">
    <property type="protein sequence ID" value="KAH8097113.1"/>
    <property type="molecule type" value="Genomic_DNA"/>
</dbReference>
<reference evidence="7" key="1">
    <citation type="journal article" date="2021" name="New Phytol.">
        <title>Evolutionary innovations through gain and loss of genes in the ectomycorrhizal Boletales.</title>
        <authorList>
            <person name="Wu G."/>
            <person name="Miyauchi S."/>
            <person name="Morin E."/>
            <person name="Kuo A."/>
            <person name="Drula E."/>
            <person name="Varga T."/>
            <person name="Kohler A."/>
            <person name="Feng B."/>
            <person name="Cao Y."/>
            <person name="Lipzen A."/>
            <person name="Daum C."/>
            <person name="Hundley H."/>
            <person name="Pangilinan J."/>
            <person name="Johnson J."/>
            <person name="Barry K."/>
            <person name="LaButti K."/>
            <person name="Ng V."/>
            <person name="Ahrendt S."/>
            <person name="Min B."/>
            <person name="Choi I.G."/>
            <person name="Park H."/>
            <person name="Plett J.M."/>
            <person name="Magnuson J."/>
            <person name="Spatafora J.W."/>
            <person name="Nagy L.G."/>
            <person name="Henrissat B."/>
            <person name="Grigoriev I.V."/>
            <person name="Yang Z.L."/>
            <person name="Xu J."/>
            <person name="Martin F.M."/>
        </authorList>
    </citation>
    <scope>NUCLEOTIDE SEQUENCE</scope>
    <source>
        <strain evidence="7">KKN 215</strain>
    </source>
</reference>
<feature type="compositionally biased region" description="Basic and acidic residues" evidence="5">
    <location>
        <begin position="80"/>
        <end position="97"/>
    </location>
</feature>
<feature type="region of interest" description="Disordered" evidence="5">
    <location>
        <begin position="1"/>
        <end position="144"/>
    </location>
</feature>
<sequence length="582" mass="62796">MDTVSANVSTRRNEQKSKKRPLSDTEDDESDREDAKRLRSTGVLGNDRRNPEDPSNLDEEASKSNPKKKRRTRKKKRKMSIVDETARAEKPPSDRRSRSSTLTRHSSAKPPSVLSNAPAIAATRDTTPAAGPSRSVQRASPSLVNEGQAVKDELADGALSQSVRVNTPTSYVSHHKIQQSRVGKGKGKAPSVPSRKPSPAIAVQPTAVAGPSSSASASDVKTQLTAHQNALSTLLPSLTCRICLYLMNRPFALAPCGHVVCHSCLVSWFSAPPQNEIGGADPQPALPPAGQNEDDAGILPLPHFLRPQTLIYRKKTCPHCRAVVRERPVEVWGMKEMVASLTASGLVQDSDVIGPAAPDPPASEDPWKDIFPKIGRFSAVMGAPAIPPPPQEEMGFLDAEDGGVYRCLDCMHEIWDGICTNCQREYEGHRGFEDSGSETGDDLGGGLDFGQLLRGALFHGYGARRLAVDDDDDLLTSEDEYGGSFIDDGEVVGGGISDGEDDPEVQIIDNPRPGGRTRNHQARNNAAAPISVSSDEESEEEDIPPRRPATRNAHAVIPISDDEQEESEDEVECVQAFLLVLS</sequence>
<name>A0A8K0UL68_9AGAR</name>
<comment type="caution">
    <text evidence="7">The sequence shown here is derived from an EMBL/GenBank/DDBJ whole genome shotgun (WGS) entry which is preliminary data.</text>
</comment>
<evidence type="ECO:0000256" key="3">
    <source>
        <dbReference type="ARBA" id="ARBA00022833"/>
    </source>
</evidence>
<dbReference type="InterPro" id="IPR013083">
    <property type="entry name" value="Znf_RING/FYVE/PHD"/>
</dbReference>
<feature type="compositionally biased region" description="Basic residues" evidence="5">
    <location>
        <begin position="65"/>
        <end position="79"/>
    </location>
</feature>
<gene>
    <name evidence="7" type="ORF">BXZ70DRAFT_312370</name>
</gene>
<protein>
    <recommendedName>
        <fullName evidence="6">RING-type domain-containing protein</fullName>
    </recommendedName>
</protein>
<evidence type="ECO:0000256" key="2">
    <source>
        <dbReference type="ARBA" id="ARBA00022771"/>
    </source>
</evidence>
<feature type="compositionally biased region" description="Polar residues" evidence="5">
    <location>
        <begin position="134"/>
        <end position="144"/>
    </location>
</feature>
<dbReference type="InterPro" id="IPR027370">
    <property type="entry name" value="Znf-RING_euk"/>
</dbReference>
<evidence type="ECO:0000259" key="6">
    <source>
        <dbReference type="PROSITE" id="PS50089"/>
    </source>
</evidence>
<evidence type="ECO:0000256" key="1">
    <source>
        <dbReference type="ARBA" id="ARBA00022723"/>
    </source>
</evidence>
<feature type="domain" description="RING-type" evidence="6">
    <location>
        <begin position="240"/>
        <end position="321"/>
    </location>
</feature>
<evidence type="ECO:0000313" key="8">
    <source>
        <dbReference type="Proteomes" id="UP000813824"/>
    </source>
</evidence>
<keyword evidence="3" id="KW-0862">Zinc</keyword>
<dbReference type="InterPro" id="IPR001841">
    <property type="entry name" value="Znf_RING"/>
</dbReference>
<dbReference type="Gene3D" id="3.30.40.10">
    <property type="entry name" value="Zinc/RING finger domain, C3HC4 (zinc finger)"/>
    <property type="match status" value="1"/>
</dbReference>
<keyword evidence="2 4" id="KW-0863">Zinc-finger</keyword>
<dbReference type="Proteomes" id="UP000813824">
    <property type="component" value="Unassembled WGS sequence"/>
</dbReference>
<organism evidence="7 8">
    <name type="scientific">Cristinia sonorae</name>
    <dbReference type="NCBI Taxonomy" id="1940300"/>
    <lineage>
        <taxon>Eukaryota</taxon>
        <taxon>Fungi</taxon>
        <taxon>Dikarya</taxon>
        <taxon>Basidiomycota</taxon>
        <taxon>Agaricomycotina</taxon>
        <taxon>Agaricomycetes</taxon>
        <taxon>Agaricomycetidae</taxon>
        <taxon>Agaricales</taxon>
        <taxon>Pleurotineae</taxon>
        <taxon>Stephanosporaceae</taxon>
        <taxon>Cristinia</taxon>
    </lineage>
</organism>
<feature type="compositionally biased region" description="Acidic residues" evidence="5">
    <location>
        <begin position="560"/>
        <end position="569"/>
    </location>
</feature>
<dbReference type="SMART" id="SM00184">
    <property type="entry name" value="RING"/>
    <property type="match status" value="1"/>
</dbReference>
<proteinExistence type="predicted"/>
<evidence type="ECO:0000256" key="4">
    <source>
        <dbReference type="PROSITE-ProRule" id="PRU00175"/>
    </source>
</evidence>
<evidence type="ECO:0000313" key="7">
    <source>
        <dbReference type="EMBL" id="KAH8097113.1"/>
    </source>
</evidence>
<dbReference type="Pfam" id="PF13445">
    <property type="entry name" value="zf-RING_UBOX"/>
    <property type="match status" value="1"/>
</dbReference>
<keyword evidence="8" id="KW-1185">Reference proteome</keyword>
<dbReference type="InterPro" id="IPR017907">
    <property type="entry name" value="Znf_RING_CS"/>
</dbReference>
<dbReference type="PROSITE" id="PS00518">
    <property type="entry name" value="ZF_RING_1"/>
    <property type="match status" value="1"/>
</dbReference>
<evidence type="ECO:0000256" key="5">
    <source>
        <dbReference type="SAM" id="MobiDB-lite"/>
    </source>
</evidence>
<feature type="compositionally biased region" description="Polar residues" evidence="5">
    <location>
        <begin position="1"/>
        <end position="10"/>
    </location>
</feature>
<dbReference type="OrthoDB" id="6105938at2759"/>
<keyword evidence="1" id="KW-0479">Metal-binding</keyword>
<feature type="compositionally biased region" description="Basic residues" evidence="5">
    <location>
        <begin position="173"/>
        <end position="187"/>
    </location>
</feature>
<feature type="region of interest" description="Disordered" evidence="5">
    <location>
        <begin position="165"/>
        <end position="199"/>
    </location>
</feature>